<dbReference type="InterPro" id="IPR025527">
    <property type="entry name" value="HUWE1/Rev1_UBM"/>
</dbReference>
<reference evidence="5" key="1">
    <citation type="submission" date="2023-01" db="EMBL/GenBank/DDBJ databases">
        <title>Genome assembly of the deep-sea coral Lophelia pertusa.</title>
        <authorList>
            <person name="Herrera S."/>
            <person name="Cordes E."/>
        </authorList>
    </citation>
    <scope>NUCLEOTIDE SEQUENCE</scope>
    <source>
        <strain evidence="5">USNM1676648</strain>
        <tissue evidence="5">Polyp</tissue>
    </source>
</reference>
<dbReference type="Proteomes" id="UP001163046">
    <property type="component" value="Unassembled WGS sequence"/>
</dbReference>
<proteinExistence type="predicted"/>
<dbReference type="Gene3D" id="1.10.150.20">
    <property type="entry name" value="5' to 3' exonuclease, C-terminal subdomain"/>
    <property type="match status" value="1"/>
</dbReference>
<feature type="region of interest" description="Disordered" evidence="3">
    <location>
        <begin position="388"/>
        <end position="408"/>
    </location>
</feature>
<dbReference type="Gene3D" id="3.40.1170.60">
    <property type="match status" value="1"/>
</dbReference>
<dbReference type="OrthoDB" id="447129at2759"/>
<dbReference type="InterPro" id="IPR043128">
    <property type="entry name" value="Rev_trsase/Diguanyl_cyclase"/>
</dbReference>
<dbReference type="AlphaFoldDB" id="A0A9X0D7Y2"/>
<dbReference type="InterPro" id="IPR001126">
    <property type="entry name" value="UmuC"/>
</dbReference>
<dbReference type="PROSITE" id="PS50173">
    <property type="entry name" value="UMUC"/>
    <property type="match status" value="1"/>
</dbReference>
<comment type="caution">
    <text evidence="5">The sequence shown here is derived from an EMBL/GenBank/DDBJ whole genome shotgun (WGS) entry which is preliminary data.</text>
</comment>
<accession>A0A9X0D7Y2</accession>
<dbReference type="Gene3D" id="3.30.70.270">
    <property type="match status" value="1"/>
</dbReference>
<dbReference type="Gene3D" id="3.30.1490.100">
    <property type="entry name" value="DNA polymerase, Y-family, little finger domain"/>
    <property type="match status" value="1"/>
</dbReference>
<dbReference type="PIRSF" id="PIRSF036603">
    <property type="entry name" value="DPol_eta"/>
    <property type="match status" value="1"/>
</dbReference>
<dbReference type="FunFam" id="3.40.1170.60:FF:000006">
    <property type="entry name" value="DNA polymerase iota"/>
    <property type="match status" value="1"/>
</dbReference>
<dbReference type="GO" id="GO:0003684">
    <property type="term" value="F:damaged DNA binding"/>
    <property type="evidence" value="ECO:0007669"/>
    <property type="project" value="InterPro"/>
</dbReference>
<evidence type="ECO:0000256" key="1">
    <source>
        <dbReference type="ARBA" id="ARBA00022634"/>
    </source>
</evidence>
<dbReference type="GO" id="GO:0019985">
    <property type="term" value="P:translesion synthesis"/>
    <property type="evidence" value="ECO:0007669"/>
    <property type="project" value="TreeGrafter"/>
</dbReference>
<feature type="compositionally biased region" description="Polar residues" evidence="3">
    <location>
        <begin position="388"/>
        <end position="403"/>
    </location>
</feature>
<keyword evidence="1" id="KW-0237">DNA synthesis</keyword>
<dbReference type="SUPFAM" id="SSF100879">
    <property type="entry name" value="Lesion bypass DNA polymerase (Y-family), little finger domain"/>
    <property type="match status" value="1"/>
</dbReference>
<evidence type="ECO:0000256" key="3">
    <source>
        <dbReference type="SAM" id="MobiDB-lite"/>
    </source>
</evidence>
<feature type="domain" description="UmuC" evidence="4">
    <location>
        <begin position="1"/>
        <end position="214"/>
    </location>
</feature>
<dbReference type="InterPro" id="IPR053848">
    <property type="entry name" value="IMS_HHH_1"/>
</dbReference>
<dbReference type="Pfam" id="PF00817">
    <property type="entry name" value="IMS"/>
    <property type="match status" value="1"/>
</dbReference>
<dbReference type="SUPFAM" id="SSF56672">
    <property type="entry name" value="DNA/RNA polymerases"/>
    <property type="match status" value="1"/>
</dbReference>
<dbReference type="EMBL" id="MU825424">
    <property type="protein sequence ID" value="KAJ7389846.1"/>
    <property type="molecule type" value="Genomic_DNA"/>
</dbReference>
<evidence type="ECO:0000313" key="6">
    <source>
        <dbReference type="Proteomes" id="UP001163046"/>
    </source>
</evidence>
<evidence type="ECO:0000256" key="2">
    <source>
        <dbReference type="ARBA" id="ARBA00022679"/>
    </source>
</evidence>
<keyword evidence="2" id="KW-0808">Transferase</keyword>
<dbReference type="GO" id="GO:0003887">
    <property type="term" value="F:DNA-directed DNA polymerase activity"/>
    <property type="evidence" value="ECO:0007669"/>
    <property type="project" value="InterPro"/>
</dbReference>
<dbReference type="GO" id="GO:0006281">
    <property type="term" value="P:DNA repair"/>
    <property type="evidence" value="ECO:0007669"/>
    <property type="project" value="InterPro"/>
</dbReference>
<protein>
    <recommendedName>
        <fullName evidence="4">UmuC domain-containing protein</fullName>
    </recommendedName>
</protein>
<dbReference type="Gene3D" id="6.10.250.1630">
    <property type="match status" value="1"/>
</dbReference>
<gene>
    <name evidence="5" type="ORF">OS493_028815</name>
</gene>
<dbReference type="PANTHER" id="PTHR46404">
    <property type="entry name" value="DNA POLYMERASE IOTA"/>
    <property type="match status" value="1"/>
</dbReference>
<evidence type="ECO:0000313" key="5">
    <source>
        <dbReference type="EMBL" id="KAJ7389846.1"/>
    </source>
</evidence>
<evidence type="ECO:0000259" key="4">
    <source>
        <dbReference type="PROSITE" id="PS50173"/>
    </source>
</evidence>
<dbReference type="Pfam" id="PF14377">
    <property type="entry name" value="UBM"/>
    <property type="match status" value="1"/>
</dbReference>
<keyword evidence="6" id="KW-1185">Reference proteome</keyword>
<organism evidence="5 6">
    <name type="scientific">Desmophyllum pertusum</name>
    <dbReference type="NCBI Taxonomy" id="174260"/>
    <lineage>
        <taxon>Eukaryota</taxon>
        <taxon>Metazoa</taxon>
        <taxon>Cnidaria</taxon>
        <taxon>Anthozoa</taxon>
        <taxon>Hexacorallia</taxon>
        <taxon>Scleractinia</taxon>
        <taxon>Caryophylliina</taxon>
        <taxon>Caryophylliidae</taxon>
        <taxon>Desmophyllum</taxon>
    </lineage>
</organism>
<dbReference type="InterPro" id="IPR043502">
    <property type="entry name" value="DNA/RNA_pol_sf"/>
</dbReference>
<dbReference type="PANTHER" id="PTHR46404:SF1">
    <property type="entry name" value="DNA POLYMERASE IOTA"/>
    <property type="match status" value="1"/>
</dbReference>
<dbReference type="Pfam" id="PF21999">
    <property type="entry name" value="IMS_HHH_1"/>
    <property type="match status" value="1"/>
</dbReference>
<dbReference type="InterPro" id="IPR036775">
    <property type="entry name" value="DNA_pol_Y-fam_lit_finger_sf"/>
</dbReference>
<sequence length="539" mass="59935">MDCFYAQVEMIRRPELRHVPLGIQQKHIVVTCNYIARERGVKKLVFVNDAKKKCPDLVLVNGEDLSVYREFSARVHSLLTQKFTPLVERLGMDENFLDVTELVSSRLLTIPPVDLNYSGVLYNRSTVNSEAKDVKPCPCGCHERLKIGSLIAAEIRQAILQETGLTCCAGISHNKLLAKLVGGWRKPNMQTTLRPEDAEDLLSGLQARDIPGIGHSMAKKLQTNNISSVTDLLSCPNQVLEKEFGNTLAVLMIKLCHGIDDSKVTPSGEFKSISDEDSFKNVQHLMTQGSDSRALLKTVRVTVRRQEDKFYKRESRQCGLPHTISFADKDKAGDVLLEVCLSLFNKVVNAKKPFHLTLLGISLTNFHKPFPAQSKNISNFFQKSCSKQTGTTSTCSNPVTPSKNDCPGERKCPAALLSNGNDELSDQNSNDNNNIHIKGQEQQESSGLTGQSTQQNQTVIVGLNNELNEPTLICPNGVDPTVFAELPSELQRELRAHWHIQDKRTVTTDDKVATKTKKCSGIQRYFARAQGSQASRMFK</sequence>
<name>A0A9X0D7Y2_9CNID</name>